<name>A0A1B9P4D7_ALILO</name>
<dbReference type="STRING" id="688.A6E04_05505"/>
<feature type="domain" description="Multidrug resistance protein MdtA-like beta-barrel" evidence="5">
    <location>
        <begin position="204"/>
        <end position="293"/>
    </location>
</feature>
<dbReference type="EMBL" id="MAJU01000004">
    <property type="protein sequence ID" value="OCH23364.1"/>
    <property type="molecule type" value="Genomic_DNA"/>
</dbReference>
<dbReference type="InterPro" id="IPR058626">
    <property type="entry name" value="MdtA-like_b-barrel"/>
</dbReference>
<dbReference type="GO" id="GO:0005886">
    <property type="term" value="C:plasma membrane"/>
    <property type="evidence" value="ECO:0007669"/>
    <property type="project" value="TreeGrafter"/>
</dbReference>
<organism evidence="7 8">
    <name type="scientific">Aliivibrio logei</name>
    <name type="common">Vibrio logei</name>
    <dbReference type="NCBI Taxonomy" id="688"/>
    <lineage>
        <taxon>Bacteria</taxon>
        <taxon>Pseudomonadati</taxon>
        <taxon>Pseudomonadota</taxon>
        <taxon>Gammaproteobacteria</taxon>
        <taxon>Vibrionales</taxon>
        <taxon>Vibrionaceae</taxon>
        <taxon>Aliivibrio</taxon>
    </lineage>
</organism>
<dbReference type="Pfam" id="PF25917">
    <property type="entry name" value="BSH_RND"/>
    <property type="match status" value="1"/>
</dbReference>
<reference evidence="7 8" key="1">
    <citation type="submission" date="2016-06" db="EMBL/GenBank/DDBJ databases">
        <authorList>
            <person name="Kjaerup R.B."/>
            <person name="Dalgaard T.S."/>
            <person name="Juul-Madsen H.R."/>
        </authorList>
    </citation>
    <scope>NUCLEOTIDE SEQUENCE [LARGE SCALE GENOMIC DNA]</scope>
    <source>
        <strain evidence="7 8">1S159</strain>
    </source>
</reference>
<gene>
    <name evidence="7" type="ORF">A6E04_05505</name>
</gene>
<comment type="subcellular location">
    <subcellularLocation>
        <location evidence="1">Cell inner membrane</location>
        <topology evidence="1">Lipid-anchor</topology>
    </subcellularLocation>
</comment>
<dbReference type="Gene3D" id="2.40.50.100">
    <property type="match status" value="1"/>
</dbReference>
<dbReference type="Pfam" id="PF25967">
    <property type="entry name" value="RND-MFP_C"/>
    <property type="match status" value="1"/>
</dbReference>
<comment type="similarity">
    <text evidence="2">Belongs to the membrane fusion protein (MFP) (TC 8.A.1) family.</text>
</comment>
<dbReference type="RefSeq" id="WP_065609926.1">
    <property type="nucleotide sequence ID" value="NZ_CAWMPN010000004.1"/>
</dbReference>
<dbReference type="PANTHER" id="PTHR30158">
    <property type="entry name" value="ACRA/E-RELATED COMPONENT OF DRUG EFFLUX TRANSPORTER"/>
    <property type="match status" value="1"/>
</dbReference>
<dbReference type="Pfam" id="PF25876">
    <property type="entry name" value="HH_MFP_RND"/>
    <property type="match status" value="1"/>
</dbReference>
<feature type="domain" description="Multidrug resistance protein MdtA-like barrel-sandwich hybrid" evidence="4">
    <location>
        <begin position="59"/>
        <end position="194"/>
    </location>
</feature>
<evidence type="ECO:0000313" key="8">
    <source>
        <dbReference type="Proteomes" id="UP000093523"/>
    </source>
</evidence>
<evidence type="ECO:0000313" key="7">
    <source>
        <dbReference type="EMBL" id="OCH23364.1"/>
    </source>
</evidence>
<evidence type="ECO:0000259" key="3">
    <source>
        <dbReference type="Pfam" id="PF25876"/>
    </source>
</evidence>
<dbReference type="NCBIfam" id="TIGR01730">
    <property type="entry name" value="RND_mfp"/>
    <property type="match status" value="1"/>
</dbReference>
<dbReference type="GO" id="GO:0022857">
    <property type="term" value="F:transmembrane transporter activity"/>
    <property type="evidence" value="ECO:0007669"/>
    <property type="project" value="InterPro"/>
</dbReference>
<proteinExistence type="inferred from homology"/>
<dbReference type="InterPro" id="IPR006143">
    <property type="entry name" value="RND_pump_MFP"/>
</dbReference>
<dbReference type="Pfam" id="PF25944">
    <property type="entry name" value="Beta-barrel_RND"/>
    <property type="match status" value="1"/>
</dbReference>
<dbReference type="InterPro" id="IPR058627">
    <property type="entry name" value="MdtA-like_C"/>
</dbReference>
<dbReference type="AlphaFoldDB" id="A0A1B9P4D7"/>
<dbReference type="Gene3D" id="2.40.30.170">
    <property type="match status" value="1"/>
</dbReference>
<evidence type="ECO:0000256" key="1">
    <source>
        <dbReference type="ARBA" id="ARBA00004519"/>
    </source>
</evidence>
<evidence type="ECO:0000259" key="5">
    <source>
        <dbReference type="Pfam" id="PF25944"/>
    </source>
</evidence>
<dbReference type="OrthoDB" id="9800613at2"/>
<dbReference type="InterPro" id="IPR058625">
    <property type="entry name" value="MdtA-like_BSH"/>
</dbReference>
<dbReference type="GO" id="GO:0046677">
    <property type="term" value="P:response to antibiotic"/>
    <property type="evidence" value="ECO:0007669"/>
    <property type="project" value="TreeGrafter"/>
</dbReference>
<dbReference type="PROSITE" id="PS51257">
    <property type="entry name" value="PROKAR_LIPOPROTEIN"/>
    <property type="match status" value="1"/>
</dbReference>
<dbReference type="SUPFAM" id="SSF111369">
    <property type="entry name" value="HlyD-like secretion proteins"/>
    <property type="match status" value="1"/>
</dbReference>
<evidence type="ECO:0000259" key="6">
    <source>
        <dbReference type="Pfam" id="PF25967"/>
    </source>
</evidence>
<dbReference type="Gene3D" id="1.10.287.470">
    <property type="entry name" value="Helix hairpin bin"/>
    <property type="match status" value="1"/>
</dbReference>
<feature type="domain" description="Multidrug resistance protein MdtA-like C-terminal permuted SH3" evidence="6">
    <location>
        <begin position="297"/>
        <end position="358"/>
    </location>
</feature>
<protein>
    <submittedName>
        <fullName evidence="7">Efflux transporter periplasmic adaptor subunit</fullName>
    </submittedName>
</protein>
<dbReference type="Proteomes" id="UP000093523">
    <property type="component" value="Unassembled WGS sequence"/>
</dbReference>
<feature type="domain" description="Multidrug resistance protein MdtA-like alpha-helical hairpin" evidence="3">
    <location>
        <begin position="99"/>
        <end position="168"/>
    </location>
</feature>
<dbReference type="Gene3D" id="2.40.420.20">
    <property type="match status" value="1"/>
</dbReference>
<comment type="caution">
    <text evidence="7">The sequence shown here is derived from an EMBL/GenBank/DDBJ whole genome shotgun (WGS) entry which is preliminary data.</text>
</comment>
<accession>A0A1B9P4D7</accession>
<evidence type="ECO:0000256" key="2">
    <source>
        <dbReference type="ARBA" id="ARBA00009477"/>
    </source>
</evidence>
<sequence length="372" mass="40119">MKSKTLLASLVSAALLVGCSDDTVKNTSPQAPLVVAHTVESIQYQQGKTYIGRIEAMEDASIVAHVSGYIQSRSFKEGQMVTKGDVLFQIDPSSFEAQVANAKAGITQANAELKKAQLDFQRGKNLLPKGNISQAEFDGLTAQLLSGEAQVESAQAQLKLAEVNLSYTTILAPFSGRISDSKVSIGDLVSSASGELTTLVSLDPIQTRFTISERERLLMGVDQVKGDGSGASNQVEVVLNLENGEEYKHLGKIDYISNRIDQTTGTLTLRALVDNPDYTLLPGQHINVNLREKTPTDVVVTPRRAVQSDLEGSFVMVLTEGNVAERRNVTLGKQLPEGVIISSGLEANEQVLVKGLQRVRNGVQVRLENVES</sequence>
<evidence type="ECO:0000259" key="4">
    <source>
        <dbReference type="Pfam" id="PF25917"/>
    </source>
</evidence>
<dbReference type="InterPro" id="IPR058624">
    <property type="entry name" value="MdtA-like_HH"/>
</dbReference>